<evidence type="ECO:0000256" key="2">
    <source>
        <dbReference type="ARBA" id="ARBA00029447"/>
    </source>
</evidence>
<dbReference type="GO" id="GO:0004888">
    <property type="term" value="F:transmembrane signaling receptor activity"/>
    <property type="evidence" value="ECO:0007669"/>
    <property type="project" value="TreeGrafter"/>
</dbReference>
<evidence type="ECO:0000256" key="1">
    <source>
        <dbReference type="ARBA" id="ARBA00022481"/>
    </source>
</evidence>
<dbReference type="GO" id="GO:0006935">
    <property type="term" value="P:chemotaxis"/>
    <property type="evidence" value="ECO:0007669"/>
    <property type="project" value="TreeGrafter"/>
</dbReference>
<dbReference type="PANTHER" id="PTHR43531:SF14">
    <property type="entry name" value="METHYL-ACCEPTING CHEMOTAXIS PROTEIN I-RELATED"/>
    <property type="match status" value="1"/>
</dbReference>
<dbReference type="AlphaFoldDB" id="A0A5C6TYD0"/>
<sequence>MVTQTGAIAEQGGRAMVEVVEKMQGISESSRRIADIIGVIDGIAFQTNILALNAAVEAARAGEQGRGFAVVAGEVRSLAQRSAEAAKEIKGLITTSVERVEQGSALVEQMRGTMGDLVGGVGRMQTLVTEIAAASGSQHQRIREVNESVRGIDGSTQQNAALVEQVAAAAQSLSSQTERLAGTVNRFRVESATA</sequence>
<dbReference type="PANTHER" id="PTHR43531">
    <property type="entry name" value="PROTEIN ICFG"/>
    <property type="match status" value="1"/>
</dbReference>
<dbReference type="Pfam" id="PF00015">
    <property type="entry name" value="MCPsignal"/>
    <property type="match status" value="1"/>
</dbReference>
<dbReference type="SMART" id="SM00283">
    <property type="entry name" value="MA"/>
    <property type="match status" value="1"/>
</dbReference>
<dbReference type="SUPFAM" id="SSF58104">
    <property type="entry name" value="Methyl-accepting chemotaxis protein (MCP) signaling domain"/>
    <property type="match status" value="1"/>
</dbReference>
<dbReference type="Gene3D" id="1.10.287.950">
    <property type="entry name" value="Methyl-accepting chemotaxis protein"/>
    <property type="match status" value="1"/>
</dbReference>
<reference evidence="5 6" key="1">
    <citation type="submission" date="2019-08" db="EMBL/GenBank/DDBJ databases">
        <authorList>
            <person name="Khan S.A."/>
            <person name="Jeon C.O."/>
            <person name="Jeong S.E."/>
        </authorList>
    </citation>
    <scope>NUCLEOTIDE SEQUENCE [LARGE SCALE GENOMIC DNA]</scope>
    <source>
        <strain evidence="6">IMCC1728</strain>
    </source>
</reference>
<feature type="domain" description="Methyl-accepting transducer" evidence="4">
    <location>
        <begin position="1"/>
        <end position="174"/>
    </location>
</feature>
<dbReference type="InterPro" id="IPR051310">
    <property type="entry name" value="MCP_chemotaxis"/>
</dbReference>
<comment type="similarity">
    <text evidence="2">Belongs to the methyl-accepting chemotaxis (MCP) protein family.</text>
</comment>
<accession>A0A5C6TYD0</accession>
<dbReference type="Proteomes" id="UP000321832">
    <property type="component" value="Unassembled WGS sequence"/>
</dbReference>
<keyword evidence="3" id="KW-0807">Transducer</keyword>
<evidence type="ECO:0000313" key="5">
    <source>
        <dbReference type="EMBL" id="TXC65299.1"/>
    </source>
</evidence>
<keyword evidence="6" id="KW-1185">Reference proteome</keyword>
<evidence type="ECO:0000256" key="3">
    <source>
        <dbReference type="PROSITE-ProRule" id="PRU00284"/>
    </source>
</evidence>
<keyword evidence="1" id="KW-0488">Methylation</keyword>
<protein>
    <recommendedName>
        <fullName evidence="4">Methyl-accepting transducer domain-containing protein</fullName>
    </recommendedName>
</protein>
<evidence type="ECO:0000313" key="6">
    <source>
        <dbReference type="Proteomes" id="UP000321832"/>
    </source>
</evidence>
<organism evidence="5 6">
    <name type="scientific">Piscinibacter aquaticus</name>
    <dbReference type="NCBI Taxonomy" id="392597"/>
    <lineage>
        <taxon>Bacteria</taxon>
        <taxon>Pseudomonadati</taxon>
        <taxon>Pseudomonadota</taxon>
        <taxon>Betaproteobacteria</taxon>
        <taxon>Burkholderiales</taxon>
        <taxon>Sphaerotilaceae</taxon>
        <taxon>Piscinibacter</taxon>
    </lineage>
</organism>
<name>A0A5C6TYD0_9BURK</name>
<dbReference type="EMBL" id="VOPW01000001">
    <property type="protein sequence ID" value="TXC65299.1"/>
    <property type="molecule type" value="Genomic_DNA"/>
</dbReference>
<gene>
    <name evidence="5" type="ORF">FSC37_01790</name>
</gene>
<comment type="caution">
    <text evidence="5">The sequence shown here is derived from an EMBL/GenBank/DDBJ whole genome shotgun (WGS) entry which is preliminary data.</text>
</comment>
<dbReference type="InterPro" id="IPR004089">
    <property type="entry name" value="MCPsignal_dom"/>
</dbReference>
<dbReference type="GO" id="GO:0005886">
    <property type="term" value="C:plasma membrane"/>
    <property type="evidence" value="ECO:0007669"/>
    <property type="project" value="TreeGrafter"/>
</dbReference>
<proteinExistence type="inferred from homology"/>
<evidence type="ECO:0000259" key="4">
    <source>
        <dbReference type="PROSITE" id="PS50111"/>
    </source>
</evidence>
<dbReference type="PROSITE" id="PS50111">
    <property type="entry name" value="CHEMOTAXIS_TRANSDUC_2"/>
    <property type="match status" value="1"/>
</dbReference>
<dbReference type="GO" id="GO:0007165">
    <property type="term" value="P:signal transduction"/>
    <property type="evidence" value="ECO:0007669"/>
    <property type="project" value="UniProtKB-KW"/>
</dbReference>